<dbReference type="Gene3D" id="3.40.91.30">
    <property type="match status" value="1"/>
</dbReference>
<dbReference type="Pfam" id="PF05367">
    <property type="entry name" value="Phage_endo_I"/>
    <property type="match status" value="1"/>
</dbReference>
<sequence length="160" mass="18717">MTTRSAAYSKAKRHNAGTYRSGLEEKNSDFLKSFSIEPHYEEQYLEYVVPQSTHKYTPDFVLPNGIIIETKGVWDAEDRKKHLLIREQHPELDIRFVFSRSKTYIYKGSSTTYASFCNKNGIKFADKLIPEEWLKEKPKDIPEGILKNKNNNNNNKRINK</sequence>
<dbReference type="GO" id="GO:0008833">
    <property type="term" value="F:deoxyribonuclease IV (phage-T4-induced) activity"/>
    <property type="evidence" value="ECO:0007669"/>
    <property type="project" value="InterPro"/>
</dbReference>
<dbReference type="GO" id="GO:0016032">
    <property type="term" value="P:viral process"/>
    <property type="evidence" value="ECO:0007669"/>
    <property type="project" value="InterPro"/>
</dbReference>
<dbReference type="SUPFAM" id="SSF52980">
    <property type="entry name" value="Restriction endonuclease-like"/>
    <property type="match status" value="1"/>
</dbReference>
<dbReference type="EMBL" id="BK016189">
    <property type="protein sequence ID" value="DAG01229.1"/>
    <property type="molecule type" value="Genomic_DNA"/>
</dbReference>
<proteinExistence type="predicted"/>
<dbReference type="GO" id="GO:0015074">
    <property type="term" value="P:DNA integration"/>
    <property type="evidence" value="ECO:0007669"/>
    <property type="project" value="InterPro"/>
</dbReference>
<reference evidence="1" key="1">
    <citation type="journal article" date="2021" name="Proc. Natl. Acad. Sci. U.S.A.">
        <title>A Catalog of Tens of Thousands of Viruses from Human Metagenomes Reveals Hidden Associations with Chronic Diseases.</title>
        <authorList>
            <person name="Tisza M.J."/>
            <person name="Buck C.B."/>
        </authorList>
    </citation>
    <scope>NUCLEOTIDE SEQUENCE</scope>
    <source>
        <strain evidence="1">CtVfb8</strain>
    </source>
</reference>
<evidence type="ECO:0000313" key="1">
    <source>
        <dbReference type="EMBL" id="DAG01229.1"/>
    </source>
</evidence>
<organism evidence="1">
    <name type="scientific">Caudovirales sp. ctVfb8</name>
    <dbReference type="NCBI Taxonomy" id="2825766"/>
    <lineage>
        <taxon>Viruses</taxon>
        <taxon>Duplodnaviria</taxon>
        <taxon>Heunggongvirae</taxon>
        <taxon>Uroviricota</taxon>
        <taxon>Caudoviricetes</taxon>
    </lineage>
</organism>
<protein>
    <submittedName>
        <fullName evidence="1">Endodeoxyribonuclease I</fullName>
    </submittedName>
</protein>
<dbReference type="InterPro" id="IPR008029">
    <property type="entry name" value="Phage_T7_Gp3_endoDNaseI"/>
</dbReference>
<dbReference type="InterPro" id="IPR011335">
    <property type="entry name" value="Restrct_endonuc-II-like"/>
</dbReference>
<name>A0A8S5V3D8_9CAUD</name>
<accession>A0A8S5V3D8</accession>
<dbReference type="CDD" id="cd22324">
    <property type="entry name" value="Endonuclease_I"/>
    <property type="match status" value="1"/>
</dbReference>